<name>A0ABQ5IBY9_9ASTR</name>
<dbReference type="GO" id="GO:0005840">
    <property type="term" value="C:ribosome"/>
    <property type="evidence" value="ECO:0007669"/>
    <property type="project" value="UniProtKB-KW"/>
</dbReference>
<organism evidence="1 2">
    <name type="scientific">Tanacetum coccineum</name>
    <dbReference type="NCBI Taxonomy" id="301880"/>
    <lineage>
        <taxon>Eukaryota</taxon>
        <taxon>Viridiplantae</taxon>
        <taxon>Streptophyta</taxon>
        <taxon>Embryophyta</taxon>
        <taxon>Tracheophyta</taxon>
        <taxon>Spermatophyta</taxon>
        <taxon>Magnoliopsida</taxon>
        <taxon>eudicotyledons</taxon>
        <taxon>Gunneridae</taxon>
        <taxon>Pentapetalae</taxon>
        <taxon>asterids</taxon>
        <taxon>campanulids</taxon>
        <taxon>Asterales</taxon>
        <taxon>Asteraceae</taxon>
        <taxon>Asteroideae</taxon>
        <taxon>Anthemideae</taxon>
        <taxon>Anthemidinae</taxon>
        <taxon>Tanacetum</taxon>
    </lineage>
</organism>
<reference evidence="1" key="1">
    <citation type="journal article" date="2022" name="Int. J. Mol. Sci.">
        <title>Draft Genome of Tanacetum Coccineum: Genomic Comparison of Closely Related Tanacetum-Family Plants.</title>
        <authorList>
            <person name="Yamashiro T."/>
            <person name="Shiraishi A."/>
            <person name="Nakayama K."/>
            <person name="Satake H."/>
        </authorList>
    </citation>
    <scope>NUCLEOTIDE SEQUENCE</scope>
</reference>
<sequence>MVEKTKGGARKEDVVTREYTINVHKPLHGWLCVGGQDGWTPILKLSYHKVKWTIGQVFRRHNTRQNSASLNQLVNSQITIRRKDQSTISQMQPRLLNGKSLINAANMKKYMCVATHQRNELKGSWVAFRSSILTVLMRFLPTSTLRYSDMRGKGHPNHKQRPSRRAAWKRNNTLSLRRYR</sequence>
<proteinExistence type="predicted"/>
<keyword evidence="2" id="KW-1185">Reference proteome</keyword>
<protein>
    <submittedName>
        <fullName evidence="1">60S ribosomal protein L15</fullName>
    </submittedName>
</protein>
<comment type="caution">
    <text evidence="1">The sequence shown here is derived from an EMBL/GenBank/DDBJ whole genome shotgun (WGS) entry which is preliminary data.</text>
</comment>
<keyword evidence="1" id="KW-0687">Ribonucleoprotein</keyword>
<evidence type="ECO:0000313" key="2">
    <source>
        <dbReference type="Proteomes" id="UP001151760"/>
    </source>
</evidence>
<dbReference type="EMBL" id="BQNB010020598">
    <property type="protein sequence ID" value="GJT97640.1"/>
    <property type="molecule type" value="Genomic_DNA"/>
</dbReference>
<accession>A0ABQ5IBY9</accession>
<evidence type="ECO:0000313" key="1">
    <source>
        <dbReference type="EMBL" id="GJT97640.1"/>
    </source>
</evidence>
<keyword evidence="1" id="KW-0689">Ribosomal protein</keyword>
<reference evidence="1" key="2">
    <citation type="submission" date="2022-01" db="EMBL/GenBank/DDBJ databases">
        <authorList>
            <person name="Yamashiro T."/>
            <person name="Shiraishi A."/>
            <person name="Satake H."/>
            <person name="Nakayama K."/>
        </authorList>
    </citation>
    <scope>NUCLEOTIDE SEQUENCE</scope>
</reference>
<gene>
    <name evidence="1" type="ORF">Tco_1093158</name>
</gene>
<dbReference type="Proteomes" id="UP001151760">
    <property type="component" value="Unassembled WGS sequence"/>
</dbReference>